<accession>A0ABQ3G8Q7</accession>
<feature type="binding site" evidence="5">
    <location>
        <position position="126"/>
    </location>
    <ligand>
        <name>substrate</name>
    </ligand>
</feature>
<dbReference type="InterPro" id="IPR008254">
    <property type="entry name" value="Flavodoxin/NO_synth"/>
</dbReference>
<sequence length="227" mass="23548">MLPSPLGDAGRVEAANNAAISSPTWKHTMAKVLVLYYSTYGHIETMAGAIAEGARAAGAQVDIKRVPETVPEEIARKSHFKLDQAAPVAKVEDLANYDAIVVGTGTRFGRMSSQMAAFLDQAGGLWARGALNGKVGAAFTSTATQHGGQETTLFSIITNLLHFGLVIVGLPYSHGGQMTLDEIVGGAPYGATTIAGGDGSRQPSDIELAGARHQGELVAKTAAKLFG</sequence>
<dbReference type="Pfam" id="PF03358">
    <property type="entry name" value="FMN_red"/>
    <property type="match status" value="1"/>
</dbReference>
<evidence type="ECO:0000256" key="5">
    <source>
        <dbReference type="HAMAP-Rule" id="MF_01017"/>
    </source>
</evidence>
<dbReference type="PANTHER" id="PTHR30546:SF23">
    <property type="entry name" value="FLAVOPROTEIN-LIKE PROTEIN YCP4-RELATED"/>
    <property type="match status" value="1"/>
</dbReference>
<proteinExistence type="inferred from homology"/>
<reference evidence="8" key="1">
    <citation type="journal article" date="2019" name="Int. J. Syst. Evol. Microbiol.">
        <title>The Global Catalogue of Microorganisms (GCM) 10K type strain sequencing project: providing services to taxonomists for standard genome sequencing and annotation.</title>
        <authorList>
            <consortium name="The Broad Institute Genomics Platform"/>
            <consortium name="The Broad Institute Genome Sequencing Center for Infectious Disease"/>
            <person name="Wu L."/>
            <person name="Ma J."/>
        </authorList>
    </citation>
    <scope>NUCLEOTIDE SEQUENCE [LARGE SCALE GENOMIC DNA]</scope>
    <source>
        <strain evidence="8">KCTC 23314</strain>
    </source>
</reference>
<feature type="binding site" evidence="5">
    <location>
        <begin position="106"/>
        <end position="108"/>
    </location>
    <ligand>
        <name>FMN</name>
        <dbReference type="ChEBI" id="CHEBI:58210"/>
    </ligand>
</feature>
<keyword evidence="5" id="KW-0521">NADP</keyword>
<keyword evidence="3 5" id="KW-0288">FMN</keyword>
<keyword evidence="2 5" id="KW-0285">Flavoprotein</keyword>
<keyword evidence="5" id="KW-0547">Nucleotide-binding</keyword>
<feature type="domain" description="Flavodoxin-like" evidence="6">
    <location>
        <begin position="32"/>
        <end position="218"/>
    </location>
</feature>
<name>A0ABQ3G8Q7_9BURK</name>
<dbReference type="InterPro" id="IPR005025">
    <property type="entry name" value="FMN_Rdtase-like_dom"/>
</dbReference>
<comment type="catalytic activity">
    <reaction evidence="5">
        <text>a quinone + NADH + H(+) = a quinol + NAD(+)</text>
        <dbReference type="Rhea" id="RHEA:46160"/>
        <dbReference type="ChEBI" id="CHEBI:15378"/>
        <dbReference type="ChEBI" id="CHEBI:24646"/>
        <dbReference type="ChEBI" id="CHEBI:57540"/>
        <dbReference type="ChEBI" id="CHEBI:57945"/>
        <dbReference type="ChEBI" id="CHEBI:132124"/>
        <dbReference type="EC" id="1.6.5.2"/>
    </reaction>
</comment>
<comment type="caution">
    <text evidence="5">Lacks conserved residue(s) required for the propagation of feature annotation.</text>
</comment>
<comment type="cofactor">
    <cofactor evidence="5">
        <name>FMN</name>
        <dbReference type="ChEBI" id="CHEBI:58210"/>
    </cofactor>
    <text evidence="5">Binds 1 FMN per monomer.</text>
</comment>
<comment type="caution">
    <text evidence="7">The sequence shown here is derived from an EMBL/GenBank/DDBJ whole genome shotgun (WGS) entry which is preliminary data.</text>
</comment>
<evidence type="ECO:0000256" key="2">
    <source>
        <dbReference type="ARBA" id="ARBA00022630"/>
    </source>
</evidence>
<evidence type="ECO:0000259" key="6">
    <source>
        <dbReference type="PROSITE" id="PS50902"/>
    </source>
</evidence>
<protein>
    <recommendedName>
        <fullName evidence="5">NAD(P)H dehydrogenase (quinone)</fullName>
        <ecNumber evidence="5">1.6.5.2</ecNumber>
    </recommendedName>
    <alternativeName>
        <fullName evidence="5">NAD(P)H:quinone oxidoreductase</fullName>
        <shortName evidence="5">NQO</shortName>
    </alternativeName>
</protein>
<dbReference type="EMBL" id="BMYK01000023">
    <property type="protein sequence ID" value="GHC97148.1"/>
    <property type="molecule type" value="Genomic_DNA"/>
</dbReference>
<feature type="binding site" evidence="5">
    <location>
        <position position="40"/>
    </location>
    <ligand>
        <name>NAD(+)</name>
        <dbReference type="ChEBI" id="CHEBI:57540"/>
    </ligand>
</feature>
<dbReference type="Gene3D" id="3.40.50.360">
    <property type="match status" value="1"/>
</dbReference>
<dbReference type="EC" id="1.6.5.2" evidence="5"/>
<comment type="catalytic activity">
    <reaction evidence="5">
        <text>a quinone + NADPH + H(+) = a quinol + NADP(+)</text>
        <dbReference type="Rhea" id="RHEA:46164"/>
        <dbReference type="ChEBI" id="CHEBI:15378"/>
        <dbReference type="ChEBI" id="CHEBI:24646"/>
        <dbReference type="ChEBI" id="CHEBI:57783"/>
        <dbReference type="ChEBI" id="CHEBI:58349"/>
        <dbReference type="ChEBI" id="CHEBI:132124"/>
        <dbReference type="EC" id="1.6.5.2"/>
    </reaction>
</comment>
<evidence type="ECO:0000256" key="1">
    <source>
        <dbReference type="ARBA" id="ARBA00006961"/>
    </source>
</evidence>
<dbReference type="NCBIfam" id="NF002999">
    <property type="entry name" value="PRK03767.1"/>
    <property type="match status" value="1"/>
</dbReference>
<dbReference type="PANTHER" id="PTHR30546">
    <property type="entry name" value="FLAVODOXIN-RELATED PROTEIN WRBA-RELATED"/>
    <property type="match status" value="1"/>
</dbReference>
<dbReference type="SUPFAM" id="SSF52218">
    <property type="entry name" value="Flavoproteins"/>
    <property type="match status" value="1"/>
</dbReference>
<dbReference type="Proteomes" id="UP000626210">
    <property type="component" value="Unassembled WGS sequence"/>
</dbReference>
<dbReference type="HAMAP" id="MF_01017">
    <property type="entry name" value="NQOR"/>
    <property type="match status" value="1"/>
</dbReference>
<gene>
    <name evidence="7" type="ORF">GCM10007320_51700</name>
</gene>
<evidence type="ECO:0000313" key="8">
    <source>
        <dbReference type="Proteomes" id="UP000626210"/>
    </source>
</evidence>
<keyword evidence="8" id="KW-1185">Reference proteome</keyword>
<dbReference type="PROSITE" id="PS50902">
    <property type="entry name" value="FLAVODOXIN_LIKE"/>
    <property type="match status" value="1"/>
</dbReference>
<dbReference type="NCBIfam" id="TIGR01755">
    <property type="entry name" value="flav_wrbA"/>
    <property type="match status" value="1"/>
</dbReference>
<evidence type="ECO:0000313" key="7">
    <source>
        <dbReference type="EMBL" id="GHC97148.1"/>
    </source>
</evidence>
<feature type="binding site" evidence="5">
    <location>
        <position position="162"/>
    </location>
    <ligand>
        <name>FMN</name>
        <dbReference type="ChEBI" id="CHEBI:58210"/>
    </ligand>
</feature>
<evidence type="ECO:0000256" key="4">
    <source>
        <dbReference type="ARBA" id="ARBA00023002"/>
    </source>
</evidence>
<feature type="binding site" evidence="5">
    <location>
        <begin position="38"/>
        <end position="43"/>
    </location>
    <ligand>
        <name>FMN</name>
        <dbReference type="ChEBI" id="CHEBI:58210"/>
    </ligand>
</feature>
<keyword evidence="5" id="KW-0520">NAD</keyword>
<dbReference type="InterPro" id="IPR010089">
    <property type="entry name" value="Flavoprotein_WrbA-like"/>
</dbReference>
<keyword evidence="4 5" id="KW-0560">Oxidoreductase</keyword>
<organism evidence="7 8">
    <name type="scientific">Pseudorhodoferax aquiterrae</name>
    <dbReference type="NCBI Taxonomy" id="747304"/>
    <lineage>
        <taxon>Bacteria</taxon>
        <taxon>Pseudomonadati</taxon>
        <taxon>Pseudomonadota</taxon>
        <taxon>Betaproteobacteria</taxon>
        <taxon>Burkholderiales</taxon>
        <taxon>Comamonadaceae</taxon>
    </lineage>
</organism>
<comment type="similarity">
    <text evidence="1 5">Belongs to the WrbA family.</text>
</comment>
<dbReference type="InterPro" id="IPR037513">
    <property type="entry name" value="NQO"/>
</dbReference>
<evidence type="ECO:0000256" key="3">
    <source>
        <dbReference type="ARBA" id="ARBA00022643"/>
    </source>
</evidence>
<dbReference type="InterPro" id="IPR029039">
    <property type="entry name" value="Flavoprotein-like_sf"/>
</dbReference>